<evidence type="ECO:0000313" key="2">
    <source>
        <dbReference type="Proteomes" id="UP001108280"/>
    </source>
</evidence>
<accession>A0A9J7HBQ2</accession>
<sequence length="131" mass="14163">MEGPVTEHGFHSFQLTGQQESKILLSPLLSLALRLQVAPNKLYDPEEPRGTQENPVSSVARSASPPPPFPPPGPGAVLAPLGLLTPAAVFPHCRLEAHPPTHPLAGRTPPLPMEGFSITWYTTQSYWISSR</sequence>
<feature type="region of interest" description="Disordered" evidence="1">
    <location>
        <begin position="41"/>
        <end position="74"/>
    </location>
</feature>
<reference evidence="2" key="2">
    <citation type="journal article" date="2020" name="Biotechnol. Bioeng.">
        <title>Chromosome-scale scaffolds for the Chinese hamster reference genome assembly to facilitate the study of the CHO epigenome.</title>
        <authorList>
            <person name="Hilliard W."/>
            <person name="MacDonald M."/>
            <person name="Lee K.H."/>
        </authorList>
    </citation>
    <scope>NUCLEOTIDE SEQUENCE [LARGE SCALE GENOMIC DNA]</scope>
    <source>
        <strain evidence="2">17A/GY</strain>
    </source>
</reference>
<feature type="compositionally biased region" description="Pro residues" evidence="1">
    <location>
        <begin position="64"/>
        <end position="74"/>
    </location>
</feature>
<reference evidence="3" key="3">
    <citation type="submission" date="2025-08" db="UniProtKB">
        <authorList>
            <consortium name="RefSeq"/>
        </authorList>
    </citation>
    <scope>IDENTIFICATION</scope>
    <source>
        <strain evidence="3">17A/GY</strain>
        <tissue evidence="3">Liver</tissue>
    </source>
</reference>
<dbReference type="GeneID" id="113832678"/>
<organism evidence="2 3">
    <name type="scientific">Cricetulus griseus</name>
    <name type="common">Chinese hamster</name>
    <name type="synonym">Cricetulus barabensis griseus</name>
    <dbReference type="NCBI Taxonomy" id="10029"/>
    <lineage>
        <taxon>Eukaryota</taxon>
        <taxon>Metazoa</taxon>
        <taxon>Chordata</taxon>
        <taxon>Craniata</taxon>
        <taxon>Vertebrata</taxon>
        <taxon>Euteleostomi</taxon>
        <taxon>Mammalia</taxon>
        <taxon>Eutheria</taxon>
        <taxon>Euarchontoglires</taxon>
        <taxon>Glires</taxon>
        <taxon>Rodentia</taxon>
        <taxon>Myomorpha</taxon>
        <taxon>Muroidea</taxon>
        <taxon>Cricetidae</taxon>
        <taxon>Cricetinae</taxon>
        <taxon>Cricetulus</taxon>
    </lineage>
</organism>
<keyword evidence="2" id="KW-1185">Reference proteome</keyword>
<gene>
    <name evidence="3" type="primary">LOC113832678</name>
</gene>
<protein>
    <submittedName>
        <fullName evidence="3">Uncharacterized protein LOC113832678 isoform X2</fullName>
    </submittedName>
</protein>
<dbReference type="Proteomes" id="UP001108280">
    <property type="component" value="Chromosome 1"/>
</dbReference>
<evidence type="ECO:0000256" key="1">
    <source>
        <dbReference type="SAM" id="MobiDB-lite"/>
    </source>
</evidence>
<proteinExistence type="predicted"/>
<dbReference type="KEGG" id="cge:113832678"/>
<dbReference type="RefSeq" id="XP_035309003.1">
    <property type="nucleotide sequence ID" value="XM_035453112.1"/>
</dbReference>
<evidence type="ECO:0000313" key="3">
    <source>
        <dbReference type="RefSeq" id="XP_035309003.1"/>
    </source>
</evidence>
<dbReference type="AlphaFoldDB" id="A0A9J7HBQ2"/>
<name>A0A9J7HBQ2_CRIGR</name>
<reference evidence="2" key="1">
    <citation type="journal article" date="2018" name="Biotechnol. Bioeng.">
        <title>A reference genome of the Chinese hamster based on a hybrid assembly strategy.</title>
        <authorList>
            <person name="Rupp O."/>
            <person name="MacDonald M.L."/>
            <person name="Li S."/>
            <person name="Dhiman H."/>
            <person name="Polson S."/>
            <person name="Griep S."/>
            <person name="Heffner K."/>
            <person name="Hernandez I."/>
            <person name="Brinkrolf K."/>
            <person name="Jadhav V."/>
            <person name="Samoudi M."/>
            <person name="Hao H."/>
            <person name="Kingham B."/>
            <person name="Goesmann A."/>
            <person name="Betenbaugh M.J."/>
            <person name="Lewis N.E."/>
            <person name="Borth N."/>
            <person name="Lee K.H."/>
        </authorList>
    </citation>
    <scope>NUCLEOTIDE SEQUENCE [LARGE SCALE GENOMIC DNA]</scope>
    <source>
        <strain evidence="2">17A/GY</strain>
    </source>
</reference>